<proteinExistence type="predicted"/>
<feature type="region of interest" description="Disordered" evidence="1">
    <location>
        <begin position="82"/>
        <end position="105"/>
    </location>
</feature>
<reference evidence="2" key="1">
    <citation type="journal article" date="2021" name="Proc. Natl. Acad. Sci. U.S.A.">
        <title>Global biogeography of chemosynthetic symbionts reveals both localized and globally distributed symbiont groups. .</title>
        <authorList>
            <person name="Osvatic J.T."/>
            <person name="Wilkins L.G.E."/>
            <person name="Leibrecht L."/>
            <person name="Leray M."/>
            <person name="Zauner S."/>
            <person name="Polzin J."/>
            <person name="Camacho Y."/>
            <person name="Gros O."/>
            <person name="van Gils J.A."/>
            <person name="Eisen J.A."/>
            <person name="Petersen J.M."/>
            <person name="Yuen B."/>
        </authorList>
    </citation>
    <scope>NUCLEOTIDE SEQUENCE</scope>
    <source>
        <strain evidence="2">MAGclacostrist055</strain>
    </source>
</reference>
<organism evidence="2 3">
    <name type="scientific">Candidatus Thiodiazotropha taylori</name>
    <dbReference type="NCBI Taxonomy" id="2792791"/>
    <lineage>
        <taxon>Bacteria</taxon>
        <taxon>Pseudomonadati</taxon>
        <taxon>Pseudomonadota</taxon>
        <taxon>Gammaproteobacteria</taxon>
        <taxon>Chromatiales</taxon>
        <taxon>Sedimenticolaceae</taxon>
        <taxon>Candidatus Thiodiazotropha</taxon>
    </lineage>
</organism>
<gene>
    <name evidence="2" type="ORF">JAY77_08875</name>
</gene>
<dbReference type="AlphaFoldDB" id="A0A9E4NJA0"/>
<protein>
    <submittedName>
        <fullName evidence="2">Uncharacterized protein</fullName>
    </submittedName>
</protein>
<accession>A0A9E4NJA0</accession>
<evidence type="ECO:0000313" key="3">
    <source>
        <dbReference type="Proteomes" id="UP000886674"/>
    </source>
</evidence>
<evidence type="ECO:0000313" key="2">
    <source>
        <dbReference type="EMBL" id="MCG7978248.1"/>
    </source>
</evidence>
<dbReference type="Proteomes" id="UP000886674">
    <property type="component" value="Unassembled WGS sequence"/>
</dbReference>
<evidence type="ECO:0000256" key="1">
    <source>
        <dbReference type="SAM" id="MobiDB-lite"/>
    </source>
</evidence>
<dbReference type="EMBL" id="JAEPCR010000039">
    <property type="protein sequence ID" value="MCG7978248.1"/>
    <property type="molecule type" value="Genomic_DNA"/>
</dbReference>
<sequence length="105" mass="12301">MSEKVSEEKPDPDRPIKIGDILMLGRISDDVELFNDPEIKNFVREHVDLVLNVTFEELLRIGVTDPDCLVLRMANQNTSNEQRLKDLRNKYFEKPPHDKSMNRIH</sequence>
<comment type="caution">
    <text evidence="2">The sequence shown here is derived from an EMBL/GenBank/DDBJ whole genome shotgun (WGS) entry which is preliminary data.</text>
</comment>
<name>A0A9E4NJA0_9GAMM</name>